<feature type="region of interest" description="Disordered" evidence="1">
    <location>
        <begin position="168"/>
        <end position="190"/>
    </location>
</feature>
<dbReference type="RefSeq" id="WP_062977223.1">
    <property type="nucleotide sequence ID" value="NZ_JAAXOT010000005.1"/>
</dbReference>
<evidence type="ECO:0000313" key="4">
    <source>
        <dbReference type="Proteomes" id="UP000570678"/>
    </source>
</evidence>
<dbReference type="Gene3D" id="2.30.110.10">
    <property type="entry name" value="Electron Transport, Fmn-binding Protein, Chain A"/>
    <property type="match status" value="1"/>
</dbReference>
<evidence type="ECO:0000256" key="1">
    <source>
        <dbReference type="SAM" id="MobiDB-lite"/>
    </source>
</evidence>
<sequence length="213" mass="23608">MSGSSGEYELQERNGTRERADQFYRTQVLDHLNARMIAFVGRMDMAFIATANDQGECDASFRAGDPGFLHVIDEHAIAYPEYRGNGVMASLGNIHTNPHVGILLIDFTQDRIGLHINGRAHITDDAVLRSSVSELPLDHRGRGARLWVVVQVVEAYIHCRKHIPHLTPGRGDDRHWGTDNPRAKGGDYFHTKAESEVTLSSISPGGERDIAKA</sequence>
<dbReference type="PANTHER" id="PTHR42815:SF2">
    <property type="entry name" value="FAD-BINDING, PUTATIVE (AFU_ORTHOLOGUE AFUA_6G07600)-RELATED"/>
    <property type="match status" value="1"/>
</dbReference>
<dbReference type="Proteomes" id="UP000570678">
    <property type="component" value="Unassembled WGS sequence"/>
</dbReference>
<gene>
    <name evidence="3" type="ORF">HGA15_12005</name>
</gene>
<feature type="domain" description="Pyridoxamine 5'-phosphate oxidase N-terminal" evidence="2">
    <location>
        <begin position="38"/>
        <end position="159"/>
    </location>
</feature>
<dbReference type="InterPro" id="IPR012349">
    <property type="entry name" value="Split_barrel_FMN-bd"/>
</dbReference>
<reference evidence="3 4" key="1">
    <citation type="submission" date="2020-04" db="EMBL/GenBank/DDBJ databases">
        <title>MicrobeNet Type strains.</title>
        <authorList>
            <person name="Nicholson A.C."/>
        </authorList>
    </citation>
    <scope>NUCLEOTIDE SEQUENCE [LARGE SCALE GENOMIC DNA]</scope>
    <source>
        <strain evidence="3 4">JCM 3332</strain>
    </source>
</reference>
<accession>A0A846YCS7</accession>
<proteinExistence type="predicted"/>
<evidence type="ECO:0000259" key="2">
    <source>
        <dbReference type="Pfam" id="PF01243"/>
    </source>
</evidence>
<protein>
    <submittedName>
        <fullName evidence="3">Pyridoxamine 5-phosphate oxidase</fullName>
    </submittedName>
</protein>
<organism evidence="3 4">
    <name type="scientific">Nocardia flavorosea</name>
    <dbReference type="NCBI Taxonomy" id="53429"/>
    <lineage>
        <taxon>Bacteria</taxon>
        <taxon>Bacillati</taxon>
        <taxon>Actinomycetota</taxon>
        <taxon>Actinomycetes</taxon>
        <taxon>Mycobacteriales</taxon>
        <taxon>Nocardiaceae</taxon>
        <taxon>Nocardia</taxon>
    </lineage>
</organism>
<dbReference type="EMBL" id="JAAXOT010000005">
    <property type="protein sequence ID" value="NKY56863.1"/>
    <property type="molecule type" value="Genomic_DNA"/>
</dbReference>
<evidence type="ECO:0000313" key="3">
    <source>
        <dbReference type="EMBL" id="NKY56863.1"/>
    </source>
</evidence>
<feature type="compositionally biased region" description="Basic and acidic residues" evidence="1">
    <location>
        <begin position="170"/>
        <end position="190"/>
    </location>
</feature>
<comment type="caution">
    <text evidence="3">The sequence shown here is derived from an EMBL/GenBank/DDBJ whole genome shotgun (WGS) entry which is preliminary data.</text>
</comment>
<dbReference type="PANTHER" id="PTHR42815">
    <property type="entry name" value="FAD-BINDING, PUTATIVE (AFU_ORTHOLOGUE AFUA_6G07600)-RELATED"/>
    <property type="match status" value="1"/>
</dbReference>
<dbReference type="InterPro" id="IPR011576">
    <property type="entry name" value="Pyridox_Oxase_N"/>
</dbReference>
<keyword evidence="4" id="KW-1185">Reference proteome</keyword>
<name>A0A846YCS7_9NOCA</name>
<dbReference type="AlphaFoldDB" id="A0A846YCS7"/>
<dbReference type="SUPFAM" id="SSF50475">
    <property type="entry name" value="FMN-binding split barrel"/>
    <property type="match status" value="1"/>
</dbReference>
<dbReference type="Pfam" id="PF01243">
    <property type="entry name" value="PNPOx_N"/>
    <property type="match status" value="1"/>
</dbReference>